<evidence type="ECO:0000256" key="5">
    <source>
        <dbReference type="SAM" id="Phobius"/>
    </source>
</evidence>
<evidence type="ECO:0000256" key="1">
    <source>
        <dbReference type="ARBA" id="ARBA00001946"/>
    </source>
</evidence>
<sequence length="361" mass="40260">MPTATSAFNTRRAGLNFARRLYLPRIVGLGIGFLCVLTALYPEHQPTSVWILLAVNGFIWPHIAYQWSIRSEAPYTTEIRNLLIDALLGGMWVAIMGFNALPAVVILSMMGMNNIASGGPSLYFKGLMAQIIGALVTSAILGFTFTPQSTPQQVYLCLPMIFIYPVFLGYVTYQTAKRLAEKQQELLRISTRDGLTGVFNRRHWEHLLHNEFDSCRRYNHTATLILMDIDHFKDINDTFGHGLGDEALIVLAEELVLGLRAVDIVGRYGGDEFGAVLPNTSAEQASLALNRIQESLNEVVFREAPGLKLNISAGIADYQPEMPGYQEWLKAADIALYRAKNNGRNRQERAEHQCQPTSLLS</sequence>
<dbReference type="FunFam" id="3.30.70.270:FF:000001">
    <property type="entry name" value="Diguanylate cyclase domain protein"/>
    <property type="match status" value="1"/>
</dbReference>
<evidence type="ECO:0000256" key="3">
    <source>
        <dbReference type="ARBA" id="ARBA00012528"/>
    </source>
</evidence>
<evidence type="ECO:0000256" key="4">
    <source>
        <dbReference type="ARBA" id="ARBA00034247"/>
    </source>
</evidence>
<dbReference type="InterPro" id="IPR029787">
    <property type="entry name" value="Nucleotide_cyclase"/>
</dbReference>
<keyword evidence="5" id="KW-0472">Membrane</keyword>
<dbReference type="Gene3D" id="3.30.70.270">
    <property type="match status" value="1"/>
</dbReference>
<dbReference type="PANTHER" id="PTHR45138">
    <property type="entry name" value="REGULATORY COMPONENTS OF SENSORY TRANSDUCTION SYSTEM"/>
    <property type="match status" value="1"/>
</dbReference>
<dbReference type="PANTHER" id="PTHR45138:SF24">
    <property type="entry name" value="DIGUANYLATE CYCLASE DGCC-RELATED"/>
    <property type="match status" value="1"/>
</dbReference>
<keyword evidence="5" id="KW-0812">Transmembrane</keyword>
<feature type="transmembrane region" description="Helical" evidence="5">
    <location>
        <begin position="86"/>
        <end position="110"/>
    </location>
</feature>
<dbReference type="InterPro" id="IPR000160">
    <property type="entry name" value="GGDEF_dom"/>
</dbReference>
<feature type="transmembrane region" description="Helical" evidence="5">
    <location>
        <begin position="21"/>
        <end position="41"/>
    </location>
</feature>
<accession>A0AAJ1YB03</accession>
<dbReference type="CDD" id="cd01949">
    <property type="entry name" value="GGDEF"/>
    <property type="match status" value="1"/>
</dbReference>
<gene>
    <name evidence="7" type="primary">adrA</name>
    <name evidence="7" type="synonym">dgcC</name>
    <name evidence="7" type="ORF">RDT67_07635</name>
</gene>
<dbReference type="RefSeq" id="WP_199062196.1">
    <property type="nucleotide sequence ID" value="NZ_CAMKVM010000010.1"/>
</dbReference>
<dbReference type="GO" id="GO:0005886">
    <property type="term" value="C:plasma membrane"/>
    <property type="evidence" value="ECO:0007669"/>
    <property type="project" value="TreeGrafter"/>
</dbReference>
<dbReference type="InterPro" id="IPR050469">
    <property type="entry name" value="Diguanylate_Cyclase"/>
</dbReference>
<evidence type="ECO:0000313" key="7">
    <source>
        <dbReference type="EMBL" id="MDQ9126297.1"/>
    </source>
</evidence>
<evidence type="ECO:0000313" key="8">
    <source>
        <dbReference type="Proteomes" id="UP001224622"/>
    </source>
</evidence>
<dbReference type="PROSITE" id="PS50887">
    <property type="entry name" value="GGDEF"/>
    <property type="match status" value="1"/>
</dbReference>
<evidence type="ECO:0000256" key="2">
    <source>
        <dbReference type="ARBA" id="ARBA00004665"/>
    </source>
</evidence>
<dbReference type="InterPro" id="IPR007894">
    <property type="entry name" value="MASE2"/>
</dbReference>
<dbReference type="AlphaFoldDB" id="A0AAJ1YB03"/>
<dbReference type="Pfam" id="PF00990">
    <property type="entry name" value="GGDEF"/>
    <property type="match status" value="1"/>
</dbReference>
<name>A0AAJ1YB03_SERFO</name>
<comment type="pathway">
    <text evidence="2">Purine metabolism; 3',5'-cyclic di-GMP biosynthesis.</text>
</comment>
<feature type="transmembrane region" description="Helical" evidence="5">
    <location>
        <begin position="47"/>
        <end position="65"/>
    </location>
</feature>
<protein>
    <recommendedName>
        <fullName evidence="3">diguanylate cyclase</fullName>
        <ecNumber evidence="3">2.7.7.65</ecNumber>
    </recommendedName>
</protein>
<dbReference type="NCBIfam" id="TIGR00254">
    <property type="entry name" value="GGDEF"/>
    <property type="match status" value="1"/>
</dbReference>
<keyword evidence="7" id="KW-0808">Transferase</keyword>
<feature type="domain" description="GGDEF" evidence="6">
    <location>
        <begin position="220"/>
        <end position="352"/>
    </location>
</feature>
<dbReference type="EC" id="2.7.7.65" evidence="3"/>
<dbReference type="GO" id="GO:0043709">
    <property type="term" value="P:cell adhesion involved in single-species biofilm formation"/>
    <property type="evidence" value="ECO:0007669"/>
    <property type="project" value="TreeGrafter"/>
</dbReference>
<dbReference type="SUPFAM" id="SSF55073">
    <property type="entry name" value="Nucleotide cyclase"/>
    <property type="match status" value="1"/>
</dbReference>
<comment type="caution">
    <text evidence="7">The sequence shown here is derived from an EMBL/GenBank/DDBJ whole genome shotgun (WGS) entry which is preliminary data.</text>
</comment>
<feature type="transmembrane region" description="Helical" evidence="5">
    <location>
        <begin position="122"/>
        <end position="143"/>
    </location>
</feature>
<dbReference type="SMART" id="SM00267">
    <property type="entry name" value="GGDEF"/>
    <property type="match status" value="1"/>
</dbReference>
<comment type="catalytic activity">
    <reaction evidence="4">
        <text>2 GTP = 3',3'-c-di-GMP + 2 diphosphate</text>
        <dbReference type="Rhea" id="RHEA:24898"/>
        <dbReference type="ChEBI" id="CHEBI:33019"/>
        <dbReference type="ChEBI" id="CHEBI:37565"/>
        <dbReference type="ChEBI" id="CHEBI:58805"/>
        <dbReference type="EC" id="2.7.7.65"/>
    </reaction>
</comment>
<dbReference type="InterPro" id="IPR043128">
    <property type="entry name" value="Rev_trsase/Diguanyl_cyclase"/>
</dbReference>
<dbReference type="Proteomes" id="UP001224622">
    <property type="component" value="Unassembled WGS sequence"/>
</dbReference>
<dbReference type="Pfam" id="PF05230">
    <property type="entry name" value="MASE2"/>
    <property type="match status" value="1"/>
</dbReference>
<dbReference type="GO" id="GO:0052621">
    <property type="term" value="F:diguanylate cyclase activity"/>
    <property type="evidence" value="ECO:0007669"/>
    <property type="project" value="UniProtKB-EC"/>
</dbReference>
<reference evidence="7" key="1">
    <citation type="submission" date="2023-08" db="EMBL/GenBank/DDBJ databases">
        <title>The Comparative Genomic Analysis of Yersiniaceae from Polar Regions.</title>
        <authorList>
            <person name="Goncharov A."/>
            <person name="Aslanov B."/>
            <person name="Kolodzhieva V."/>
            <person name="Azarov D."/>
            <person name="Mochov A."/>
            <person name="Lebedeva E."/>
        </authorList>
    </citation>
    <scope>NUCLEOTIDE SEQUENCE</scope>
    <source>
        <strain evidence="7">Vf</strain>
    </source>
</reference>
<evidence type="ECO:0000259" key="6">
    <source>
        <dbReference type="PROSITE" id="PS50887"/>
    </source>
</evidence>
<organism evidence="7 8">
    <name type="scientific">Serratia fonticola</name>
    <dbReference type="NCBI Taxonomy" id="47917"/>
    <lineage>
        <taxon>Bacteria</taxon>
        <taxon>Pseudomonadati</taxon>
        <taxon>Pseudomonadota</taxon>
        <taxon>Gammaproteobacteria</taxon>
        <taxon>Enterobacterales</taxon>
        <taxon>Yersiniaceae</taxon>
        <taxon>Serratia</taxon>
    </lineage>
</organism>
<keyword evidence="5" id="KW-1133">Transmembrane helix</keyword>
<dbReference type="NCBIfam" id="NF007599">
    <property type="entry name" value="PRK10245.1"/>
    <property type="match status" value="1"/>
</dbReference>
<feature type="transmembrane region" description="Helical" evidence="5">
    <location>
        <begin position="155"/>
        <end position="173"/>
    </location>
</feature>
<comment type="cofactor">
    <cofactor evidence="1">
        <name>Mg(2+)</name>
        <dbReference type="ChEBI" id="CHEBI:18420"/>
    </cofactor>
</comment>
<dbReference type="GO" id="GO:1902201">
    <property type="term" value="P:negative regulation of bacterial-type flagellum-dependent cell motility"/>
    <property type="evidence" value="ECO:0007669"/>
    <property type="project" value="TreeGrafter"/>
</dbReference>
<keyword evidence="7" id="KW-0548">Nucleotidyltransferase</keyword>
<dbReference type="EMBL" id="JAVIGA010000005">
    <property type="protein sequence ID" value="MDQ9126297.1"/>
    <property type="molecule type" value="Genomic_DNA"/>
</dbReference>
<proteinExistence type="predicted"/>